<gene>
    <name evidence="2" type="ORF">PIB30_006947</name>
</gene>
<sequence length="244" mass="26826">MDINLANKEDLLEFANDIRDINKMCEYTLNNNLKEFHIYLDHPMDVPILLGPDPVDDPIPVDSSSFDSYESAEDEAYKPSLPGYKSDSNGGSSPKKPIRKKILTPKKKRRFVDKRTKKHVLSGEGPAGAGSGRGNGPFSYIGPICGPEIGISNELRSVGDENPNASRIAENGHGSPNVDKVNVHEEEFSYEYASKGFKTHVGSDDERGPNGPNFNEVAGFRKHIFEGGLCVSNYELKLNLASEI</sequence>
<evidence type="ECO:0000313" key="2">
    <source>
        <dbReference type="EMBL" id="MED6204191.1"/>
    </source>
</evidence>
<comment type="caution">
    <text evidence="2">The sequence shown here is derived from an EMBL/GenBank/DDBJ whole genome shotgun (WGS) entry which is preliminary data.</text>
</comment>
<feature type="compositionally biased region" description="Gly residues" evidence="1">
    <location>
        <begin position="125"/>
        <end position="135"/>
    </location>
</feature>
<dbReference type="Proteomes" id="UP001341840">
    <property type="component" value="Unassembled WGS sequence"/>
</dbReference>
<evidence type="ECO:0000313" key="3">
    <source>
        <dbReference type="Proteomes" id="UP001341840"/>
    </source>
</evidence>
<proteinExistence type="predicted"/>
<keyword evidence="3" id="KW-1185">Reference proteome</keyword>
<evidence type="ECO:0000256" key="1">
    <source>
        <dbReference type="SAM" id="MobiDB-lite"/>
    </source>
</evidence>
<feature type="compositionally biased region" description="Basic residues" evidence="1">
    <location>
        <begin position="96"/>
        <end position="120"/>
    </location>
</feature>
<feature type="region of interest" description="Disordered" evidence="1">
    <location>
        <begin position="59"/>
        <end position="135"/>
    </location>
</feature>
<protein>
    <submittedName>
        <fullName evidence="2">Uncharacterized protein</fullName>
    </submittedName>
</protein>
<name>A0ABU6Y3T2_9FABA</name>
<dbReference type="EMBL" id="JASCZI010241670">
    <property type="protein sequence ID" value="MED6204191.1"/>
    <property type="molecule type" value="Genomic_DNA"/>
</dbReference>
<organism evidence="2 3">
    <name type="scientific">Stylosanthes scabra</name>
    <dbReference type="NCBI Taxonomy" id="79078"/>
    <lineage>
        <taxon>Eukaryota</taxon>
        <taxon>Viridiplantae</taxon>
        <taxon>Streptophyta</taxon>
        <taxon>Embryophyta</taxon>
        <taxon>Tracheophyta</taxon>
        <taxon>Spermatophyta</taxon>
        <taxon>Magnoliopsida</taxon>
        <taxon>eudicotyledons</taxon>
        <taxon>Gunneridae</taxon>
        <taxon>Pentapetalae</taxon>
        <taxon>rosids</taxon>
        <taxon>fabids</taxon>
        <taxon>Fabales</taxon>
        <taxon>Fabaceae</taxon>
        <taxon>Papilionoideae</taxon>
        <taxon>50 kb inversion clade</taxon>
        <taxon>dalbergioids sensu lato</taxon>
        <taxon>Dalbergieae</taxon>
        <taxon>Pterocarpus clade</taxon>
        <taxon>Stylosanthes</taxon>
    </lineage>
</organism>
<reference evidence="2 3" key="1">
    <citation type="journal article" date="2023" name="Plants (Basel)">
        <title>Bridging the Gap: Combining Genomics and Transcriptomics Approaches to Understand Stylosanthes scabra, an Orphan Legume from the Brazilian Caatinga.</title>
        <authorList>
            <person name="Ferreira-Neto J.R.C."/>
            <person name="da Silva M.D."/>
            <person name="Binneck E."/>
            <person name="de Melo N.F."/>
            <person name="da Silva R.H."/>
            <person name="de Melo A.L.T.M."/>
            <person name="Pandolfi V."/>
            <person name="Bustamante F.O."/>
            <person name="Brasileiro-Vidal A.C."/>
            <person name="Benko-Iseppon A.M."/>
        </authorList>
    </citation>
    <scope>NUCLEOTIDE SEQUENCE [LARGE SCALE GENOMIC DNA]</scope>
    <source>
        <tissue evidence="2">Leaves</tissue>
    </source>
</reference>
<accession>A0ABU6Y3T2</accession>